<sequence length="500" mass="53827">MEDSTNETIALVDEATSEAPAVLDHNACKLLYISHILSTWNSRLFEFGAFLFLASLYPATLLPASVYALSRAAAGATVSPWIGTYIDSHDRLDVVRLSITGQRVSVILSCAVLATMIAVPSFSTTSPGYGIALTSLSILACFEKLAIVMNTIAVERDWVIVIARGDTSNLNMLNSRMRRIDLFCKLVAPLVVSLLDTYSTKVAVTLVGALSIVSWTVEYFAIARVYHAVPGLRAAKTVGTAWNSSTEPSRKGLGTFTTGIKSYFSSNAVLPSLSLSFLYLTALSFNGQLITYLLSPPVLLPAIALSILRGVAACVELSATWLAPLLTARIGPVRAGSWFINGQLLFIAIAAATLWLPSNVPLAFHLPTLIAAIILSRLGLWGFDLAAQQQIQDAVPEAGRGAFSSVEAAIQNVFEMLSFVATIIWAKPSDFKWPGAISTVAVLAAAILYAAFVRQRRGHLLHFEQGLCGTNYWKSHFGKSPASWIPLSEHVNSQDDESDG</sequence>
<gene>
    <name evidence="8" type="ORF">AMS68_007583</name>
</gene>
<dbReference type="PANTHER" id="PTHR11660:SF57">
    <property type="entry name" value="SOLUTE CARRIER FAMILY 40 MEMBER"/>
    <property type="match status" value="1"/>
</dbReference>
<feature type="transmembrane region" description="Helical" evidence="7">
    <location>
        <begin position="338"/>
        <end position="356"/>
    </location>
</feature>
<keyword evidence="6 7" id="KW-0472">Membrane</keyword>
<dbReference type="GO" id="GO:0016020">
    <property type="term" value="C:membrane"/>
    <property type="evidence" value="ECO:0007669"/>
    <property type="project" value="UniProtKB-SubCell"/>
</dbReference>
<comment type="subcellular location">
    <subcellularLocation>
        <location evidence="1 7">Membrane</location>
        <topology evidence="1 7">Multi-pass membrane protein</topology>
    </subcellularLocation>
</comment>
<evidence type="ECO:0000256" key="3">
    <source>
        <dbReference type="ARBA" id="ARBA00022448"/>
    </source>
</evidence>
<keyword evidence="7" id="KW-0406">Ion transport</keyword>
<dbReference type="EMBL" id="CP051143">
    <property type="protein sequence ID" value="QIX02066.1"/>
    <property type="molecule type" value="Genomic_DNA"/>
</dbReference>
<feature type="transmembrane region" description="Helical" evidence="7">
    <location>
        <begin position="128"/>
        <end position="147"/>
    </location>
</feature>
<feature type="transmembrane region" description="Helical" evidence="7">
    <location>
        <begin position="433"/>
        <end position="452"/>
    </location>
</feature>
<name>A0A6H0Y529_9PEZI</name>
<protein>
    <recommendedName>
        <fullName evidence="7">Solute carrier family 40 member</fullName>
    </recommendedName>
</protein>
<evidence type="ECO:0000256" key="5">
    <source>
        <dbReference type="ARBA" id="ARBA00022989"/>
    </source>
</evidence>
<organism evidence="8 9">
    <name type="scientific">Peltaster fructicola</name>
    <dbReference type="NCBI Taxonomy" id="286661"/>
    <lineage>
        <taxon>Eukaryota</taxon>
        <taxon>Fungi</taxon>
        <taxon>Dikarya</taxon>
        <taxon>Ascomycota</taxon>
        <taxon>Pezizomycotina</taxon>
        <taxon>Dothideomycetes</taxon>
        <taxon>Dothideomycetes incertae sedis</taxon>
        <taxon>Peltaster</taxon>
    </lineage>
</organism>
<dbReference type="InterPro" id="IPR009716">
    <property type="entry name" value="Ferroportin-1"/>
</dbReference>
<dbReference type="PANTHER" id="PTHR11660">
    <property type="entry name" value="SOLUTE CARRIER FAMILY 40 MEMBER"/>
    <property type="match status" value="1"/>
</dbReference>
<evidence type="ECO:0000256" key="1">
    <source>
        <dbReference type="ARBA" id="ARBA00004141"/>
    </source>
</evidence>
<dbReference type="Proteomes" id="UP000503462">
    <property type="component" value="Chromosome 5"/>
</dbReference>
<evidence type="ECO:0000313" key="8">
    <source>
        <dbReference type="EMBL" id="QIX02066.1"/>
    </source>
</evidence>
<evidence type="ECO:0000256" key="6">
    <source>
        <dbReference type="ARBA" id="ARBA00023136"/>
    </source>
</evidence>
<dbReference type="Pfam" id="PF06963">
    <property type="entry name" value="FPN1"/>
    <property type="match status" value="1"/>
</dbReference>
<dbReference type="SUPFAM" id="SSF103473">
    <property type="entry name" value="MFS general substrate transporter"/>
    <property type="match status" value="1"/>
</dbReference>
<reference evidence="8 9" key="1">
    <citation type="journal article" date="2016" name="Sci. Rep.">
        <title>Peltaster fructicola genome reveals evolution from an invasive phytopathogen to an ectophytic parasite.</title>
        <authorList>
            <person name="Xu C."/>
            <person name="Chen H."/>
            <person name="Gleason M.L."/>
            <person name="Xu J.R."/>
            <person name="Liu H."/>
            <person name="Zhang R."/>
            <person name="Sun G."/>
        </authorList>
    </citation>
    <scope>NUCLEOTIDE SEQUENCE [LARGE SCALE GENOMIC DNA]</scope>
    <source>
        <strain evidence="8 9">LNHT1506</strain>
    </source>
</reference>
<dbReference type="CDD" id="cd17480">
    <property type="entry name" value="MFS_SLC40A1_like"/>
    <property type="match status" value="1"/>
</dbReference>
<feature type="transmembrane region" description="Helical" evidence="7">
    <location>
        <begin position="268"/>
        <end position="290"/>
    </location>
</feature>
<keyword evidence="5 7" id="KW-1133">Transmembrane helix</keyword>
<feature type="transmembrane region" description="Helical" evidence="7">
    <location>
        <begin position="362"/>
        <end position="387"/>
    </location>
</feature>
<comment type="function">
    <text evidence="7">May be involved in iron transport and iron homeostasis.</text>
</comment>
<comment type="similarity">
    <text evidence="2 7">Belongs to the ferroportin (FP) (TC 2.A.100) family. SLC40A subfamily.</text>
</comment>
<proteinExistence type="inferred from homology"/>
<keyword evidence="4 7" id="KW-0812">Transmembrane</keyword>
<dbReference type="InterPro" id="IPR036259">
    <property type="entry name" value="MFS_trans_sf"/>
</dbReference>
<accession>A0A6H0Y529</accession>
<dbReference type="OrthoDB" id="648861at2759"/>
<evidence type="ECO:0000256" key="4">
    <source>
        <dbReference type="ARBA" id="ARBA00022692"/>
    </source>
</evidence>
<dbReference type="GO" id="GO:0005381">
    <property type="term" value="F:iron ion transmembrane transporter activity"/>
    <property type="evidence" value="ECO:0007669"/>
    <property type="project" value="UniProtKB-UniRule"/>
</dbReference>
<feature type="transmembrane region" description="Helical" evidence="7">
    <location>
        <begin position="104"/>
        <end position="122"/>
    </location>
</feature>
<evidence type="ECO:0000256" key="7">
    <source>
        <dbReference type="RuleBase" id="RU365065"/>
    </source>
</evidence>
<dbReference type="AlphaFoldDB" id="A0A6H0Y529"/>
<feature type="transmembrane region" description="Helical" evidence="7">
    <location>
        <begin position="47"/>
        <end position="69"/>
    </location>
</feature>
<comment type="caution">
    <text evidence="7">Lacks conserved residue(s) required for the propagation of feature annotation.</text>
</comment>
<feature type="transmembrane region" description="Helical" evidence="7">
    <location>
        <begin position="408"/>
        <end position="427"/>
    </location>
</feature>
<evidence type="ECO:0000256" key="2">
    <source>
        <dbReference type="ARBA" id="ARBA00006279"/>
    </source>
</evidence>
<evidence type="ECO:0000313" key="9">
    <source>
        <dbReference type="Proteomes" id="UP000503462"/>
    </source>
</evidence>
<keyword evidence="3 7" id="KW-0813">Transport</keyword>
<feature type="transmembrane region" description="Helical" evidence="7">
    <location>
        <begin position="302"/>
        <end position="326"/>
    </location>
</feature>
<keyword evidence="9" id="KW-1185">Reference proteome</keyword>